<sequence>MKIYILIITCLYTTFLFAQNNIEGKVTYTISYNKANQKEIVETENNKQAIKAINNSKDITASLFFSNNESLYKLDTPMENDADQGINLTRTFAGKGDVFYNDVSNDIHLLQKSNAAGKFLINKKPITWEIKQESKKIGTYNCFKAIKKDTLNSNNKTVAWFTPQIPVSFGPKEYNGLPGLILELEHSLLSYRATKIKLNSKRPVRIEKPNAGIKVTEEEYRNLLKDYFPGFFKERKK</sequence>
<accession>A0A1I6QHM3</accession>
<dbReference type="EMBL" id="FOZP01000004">
    <property type="protein sequence ID" value="SFS51808.1"/>
    <property type="molecule type" value="Genomic_DNA"/>
</dbReference>
<name>A0A1I6QHM3_9FLAO</name>
<keyword evidence="3" id="KW-1185">Reference proteome</keyword>
<reference evidence="3" key="1">
    <citation type="submission" date="2016-10" db="EMBL/GenBank/DDBJ databases">
        <authorList>
            <person name="Varghese N."/>
            <person name="Submissions S."/>
        </authorList>
    </citation>
    <scope>NUCLEOTIDE SEQUENCE [LARGE SCALE GENOMIC DNA]</scope>
    <source>
        <strain evidence="3">DSM 24450</strain>
    </source>
</reference>
<dbReference type="Proteomes" id="UP000199312">
    <property type="component" value="Unassembled WGS sequence"/>
</dbReference>
<gene>
    <name evidence="2" type="ORF">SAMN04488006_1776</name>
</gene>
<organism evidence="2 3">
    <name type="scientific">Lutibacter maritimus</name>
    <dbReference type="NCBI Taxonomy" id="593133"/>
    <lineage>
        <taxon>Bacteria</taxon>
        <taxon>Pseudomonadati</taxon>
        <taxon>Bacteroidota</taxon>
        <taxon>Flavobacteriia</taxon>
        <taxon>Flavobacteriales</taxon>
        <taxon>Flavobacteriaceae</taxon>
        <taxon>Lutibacter</taxon>
    </lineage>
</organism>
<dbReference type="NCBIfam" id="TIGR01200">
    <property type="entry name" value="GLPGLI"/>
    <property type="match status" value="1"/>
</dbReference>
<protein>
    <submittedName>
        <fullName evidence="2">GLPGLI family protein</fullName>
    </submittedName>
</protein>
<keyword evidence="1" id="KW-0732">Signal</keyword>
<evidence type="ECO:0000313" key="2">
    <source>
        <dbReference type="EMBL" id="SFS51808.1"/>
    </source>
</evidence>
<dbReference type="STRING" id="593133.SAMN04488006_1776"/>
<evidence type="ECO:0000256" key="1">
    <source>
        <dbReference type="SAM" id="SignalP"/>
    </source>
</evidence>
<evidence type="ECO:0000313" key="3">
    <source>
        <dbReference type="Proteomes" id="UP000199312"/>
    </source>
</evidence>
<dbReference type="AlphaFoldDB" id="A0A1I6QHM3"/>
<dbReference type="OrthoDB" id="713598at2"/>
<dbReference type="InterPro" id="IPR005901">
    <property type="entry name" value="GLPGLI"/>
</dbReference>
<proteinExistence type="predicted"/>
<dbReference type="RefSeq" id="WP_090225029.1">
    <property type="nucleotide sequence ID" value="NZ_FOZP01000004.1"/>
</dbReference>
<feature type="signal peptide" evidence="1">
    <location>
        <begin position="1"/>
        <end position="18"/>
    </location>
</feature>
<feature type="chain" id="PRO_5011601855" evidence="1">
    <location>
        <begin position="19"/>
        <end position="237"/>
    </location>
</feature>
<dbReference type="Pfam" id="PF09697">
    <property type="entry name" value="Porph_ging"/>
    <property type="match status" value="1"/>
</dbReference>